<reference evidence="1 2" key="1">
    <citation type="submission" date="2020-04" db="EMBL/GenBank/DDBJ databases">
        <title>Genome-Wide Identification of 5-Methylcytosine Sites in Bacterial Genomes By High-Throughput Sequencing of MspJI Restriction Fragments.</title>
        <authorList>
            <person name="Wu V."/>
        </authorList>
    </citation>
    <scope>NUCLEOTIDE SEQUENCE [LARGE SCALE GENOMIC DNA]</scope>
    <source>
        <strain evidence="1 2">S2</strain>
    </source>
</reference>
<evidence type="ECO:0000313" key="2">
    <source>
        <dbReference type="Proteomes" id="UP000501868"/>
    </source>
</evidence>
<name>A0A6H1P595_PRIMG</name>
<dbReference type="Proteomes" id="UP000501868">
    <property type="component" value="Chromosome"/>
</dbReference>
<organism evidence="1 2">
    <name type="scientific">Priestia megaterium</name>
    <name type="common">Bacillus megaterium</name>
    <dbReference type="NCBI Taxonomy" id="1404"/>
    <lineage>
        <taxon>Bacteria</taxon>
        <taxon>Bacillati</taxon>
        <taxon>Bacillota</taxon>
        <taxon>Bacilli</taxon>
        <taxon>Bacillales</taxon>
        <taxon>Bacillaceae</taxon>
        <taxon>Priestia</taxon>
    </lineage>
</organism>
<protein>
    <submittedName>
        <fullName evidence="1">Uncharacterized protein</fullName>
    </submittedName>
</protein>
<sequence length="171" mass="19182">MKLENEVESLYQKMVSGHSLDINHKMVQLVDKEKSAIYFASLQQDFDDIKRVIQALSGSLLLMQLGVKQDVSMTLSSAKETLVQTTNRIKDLAVPTGLKVHFDHLTYSVQALNKIFAKNSLADNIYFLNDRELEDIQRTLDLANAYLEKSSSFSMGLGMISLETSCFCGAH</sequence>
<dbReference type="AlphaFoldDB" id="A0A6H1P595"/>
<dbReference type="EMBL" id="CP051128">
    <property type="protein sequence ID" value="QIZ08602.1"/>
    <property type="molecule type" value="Genomic_DNA"/>
</dbReference>
<proteinExistence type="predicted"/>
<gene>
    <name evidence="1" type="ORF">HFZ78_19365</name>
</gene>
<evidence type="ECO:0000313" key="1">
    <source>
        <dbReference type="EMBL" id="QIZ08602.1"/>
    </source>
</evidence>
<reference evidence="1 2" key="2">
    <citation type="submission" date="2020-04" db="EMBL/GenBank/DDBJ databases">
        <authorList>
            <person name="Fomenkov A."/>
            <person name="Anton B.P."/>
            <person name="Roberts R.J."/>
        </authorList>
    </citation>
    <scope>NUCLEOTIDE SEQUENCE [LARGE SCALE GENOMIC DNA]</scope>
    <source>
        <strain evidence="1 2">S2</strain>
    </source>
</reference>
<accession>A0A6H1P595</accession>